<evidence type="ECO:0000256" key="1">
    <source>
        <dbReference type="SAM" id="Phobius"/>
    </source>
</evidence>
<accession>A0AAN7GLM8</accession>
<feature type="transmembrane region" description="Helical" evidence="1">
    <location>
        <begin position="47"/>
        <end position="69"/>
    </location>
</feature>
<reference evidence="2 3" key="1">
    <citation type="journal article" date="2023" name="Hortic Res">
        <title>Pangenome of water caltrop reveals structural variations and asymmetric subgenome divergence after allopolyploidization.</title>
        <authorList>
            <person name="Zhang X."/>
            <person name="Chen Y."/>
            <person name="Wang L."/>
            <person name="Yuan Y."/>
            <person name="Fang M."/>
            <person name="Shi L."/>
            <person name="Lu R."/>
            <person name="Comes H.P."/>
            <person name="Ma Y."/>
            <person name="Chen Y."/>
            <person name="Huang G."/>
            <person name="Zhou Y."/>
            <person name="Zheng Z."/>
            <person name="Qiu Y."/>
        </authorList>
    </citation>
    <scope>NUCLEOTIDE SEQUENCE [LARGE SCALE GENOMIC DNA]</scope>
    <source>
        <tissue evidence="2">Roots</tissue>
    </source>
</reference>
<proteinExistence type="predicted"/>
<dbReference type="EMBL" id="JAXIOK010000024">
    <property type="protein sequence ID" value="KAK4741993.1"/>
    <property type="molecule type" value="Genomic_DNA"/>
</dbReference>
<sequence>MNGRVIVEVGPSRLATAAGLRENGVAFVVLDSSGDGCASQMDGALKWITLAIQAVFIASEAIVSLELFYLSTFRCIKAICGTLGFELLLWSIVSFQTTLIINGALFAVAAIRSFRRELLRIQPDNIIHMIDGEPLGAAATASPLDQAGSDLIGDDLV</sequence>
<comment type="caution">
    <text evidence="2">The sequence shown here is derived from an EMBL/GenBank/DDBJ whole genome shotgun (WGS) entry which is preliminary data.</text>
</comment>
<organism evidence="2 3">
    <name type="scientific">Trapa incisa</name>
    <dbReference type="NCBI Taxonomy" id="236973"/>
    <lineage>
        <taxon>Eukaryota</taxon>
        <taxon>Viridiplantae</taxon>
        <taxon>Streptophyta</taxon>
        <taxon>Embryophyta</taxon>
        <taxon>Tracheophyta</taxon>
        <taxon>Spermatophyta</taxon>
        <taxon>Magnoliopsida</taxon>
        <taxon>eudicotyledons</taxon>
        <taxon>Gunneridae</taxon>
        <taxon>Pentapetalae</taxon>
        <taxon>rosids</taxon>
        <taxon>malvids</taxon>
        <taxon>Myrtales</taxon>
        <taxon>Lythraceae</taxon>
        <taxon>Trapa</taxon>
    </lineage>
</organism>
<name>A0AAN7GLM8_9MYRT</name>
<evidence type="ECO:0000313" key="2">
    <source>
        <dbReference type="EMBL" id="KAK4741993.1"/>
    </source>
</evidence>
<gene>
    <name evidence="2" type="ORF">SAY87_025581</name>
</gene>
<dbReference type="AlphaFoldDB" id="A0AAN7GLM8"/>
<evidence type="ECO:0000313" key="3">
    <source>
        <dbReference type="Proteomes" id="UP001345219"/>
    </source>
</evidence>
<keyword evidence="1" id="KW-0812">Transmembrane</keyword>
<protein>
    <submittedName>
        <fullName evidence="2">Uncharacterized protein</fullName>
    </submittedName>
</protein>
<dbReference type="Proteomes" id="UP001345219">
    <property type="component" value="Chromosome 19"/>
</dbReference>
<keyword evidence="1" id="KW-1133">Transmembrane helix</keyword>
<keyword evidence="3" id="KW-1185">Reference proteome</keyword>
<feature type="transmembrane region" description="Helical" evidence="1">
    <location>
        <begin position="89"/>
        <end position="111"/>
    </location>
</feature>
<keyword evidence="1" id="KW-0472">Membrane</keyword>